<keyword evidence="4" id="KW-0012">Acyltransferase</keyword>
<dbReference type="InterPro" id="IPR050879">
    <property type="entry name" value="Acyltransferase_3"/>
</dbReference>
<gene>
    <name evidence="4" type="ORF">SAMN06295900_11345</name>
</gene>
<dbReference type="GO" id="GO:0016787">
    <property type="term" value="F:hydrolase activity"/>
    <property type="evidence" value="ECO:0007669"/>
    <property type="project" value="UniProtKB-KW"/>
</dbReference>
<dbReference type="STRING" id="28094.SAMN06295900_11345"/>
<dbReference type="PANTHER" id="PTHR23028">
    <property type="entry name" value="ACETYLTRANSFERASE"/>
    <property type="match status" value="1"/>
</dbReference>
<dbReference type="RefSeq" id="WP_085229311.1">
    <property type="nucleotide sequence ID" value="NZ_BSQD01000007.1"/>
</dbReference>
<dbReference type="Pfam" id="PF01757">
    <property type="entry name" value="Acyl_transf_3"/>
    <property type="match status" value="1"/>
</dbReference>
<reference evidence="5" key="1">
    <citation type="submission" date="2017-04" db="EMBL/GenBank/DDBJ databases">
        <authorList>
            <person name="Varghese N."/>
            <person name="Submissions S."/>
        </authorList>
    </citation>
    <scope>NUCLEOTIDE SEQUENCE [LARGE SCALE GENOMIC DNA]</scope>
    <source>
        <strain evidence="5">Ballard 720</strain>
    </source>
</reference>
<feature type="transmembrane region" description="Helical" evidence="2">
    <location>
        <begin position="278"/>
        <end position="295"/>
    </location>
</feature>
<protein>
    <submittedName>
        <fullName evidence="4">Peptidoglycan/LPS O-acetylase OafA/YrhL, contains acyltransferase and SGNH-hydrolase domains</fullName>
    </submittedName>
</protein>
<feature type="transmembrane region" description="Helical" evidence="2">
    <location>
        <begin position="216"/>
        <end position="234"/>
    </location>
</feature>
<evidence type="ECO:0000256" key="1">
    <source>
        <dbReference type="SAM" id="MobiDB-lite"/>
    </source>
</evidence>
<feature type="region of interest" description="Disordered" evidence="1">
    <location>
        <begin position="1"/>
        <end position="22"/>
    </location>
</feature>
<dbReference type="OrthoDB" id="9814807at2"/>
<feature type="transmembrane region" description="Helical" evidence="2">
    <location>
        <begin position="45"/>
        <end position="64"/>
    </location>
</feature>
<feature type="transmembrane region" description="Helical" evidence="2">
    <location>
        <begin position="366"/>
        <end position="386"/>
    </location>
</feature>
<keyword evidence="2" id="KW-1133">Transmembrane helix</keyword>
<feature type="transmembrane region" description="Helical" evidence="2">
    <location>
        <begin position="301"/>
        <end position="318"/>
    </location>
</feature>
<proteinExistence type="predicted"/>
<dbReference type="InterPro" id="IPR002656">
    <property type="entry name" value="Acyl_transf_3_dom"/>
</dbReference>
<name>A0A1X7G3M5_TRICW</name>
<keyword evidence="4" id="KW-0378">Hydrolase</keyword>
<evidence type="ECO:0000313" key="5">
    <source>
        <dbReference type="Proteomes" id="UP000192911"/>
    </source>
</evidence>
<feature type="domain" description="Acyltransferase 3" evidence="3">
    <location>
        <begin position="38"/>
        <end position="387"/>
    </location>
</feature>
<dbReference type="PANTHER" id="PTHR23028:SF53">
    <property type="entry name" value="ACYL_TRANSF_3 DOMAIN-CONTAINING PROTEIN"/>
    <property type="match status" value="1"/>
</dbReference>
<evidence type="ECO:0000259" key="3">
    <source>
        <dbReference type="Pfam" id="PF01757"/>
    </source>
</evidence>
<dbReference type="EMBL" id="FXAH01000013">
    <property type="protein sequence ID" value="SMF62856.1"/>
    <property type="molecule type" value="Genomic_DNA"/>
</dbReference>
<keyword evidence="2" id="KW-0472">Membrane</keyword>
<dbReference type="GO" id="GO:0016747">
    <property type="term" value="F:acyltransferase activity, transferring groups other than amino-acyl groups"/>
    <property type="evidence" value="ECO:0007669"/>
    <property type="project" value="InterPro"/>
</dbReference>
<feature type="transmembrane region" description="Helical" evidence="2">
    <location>
        <begin position="135"/>
        <end position="156"/>
    </location>
</feature>
<evidence type="ECO:0000256" key="2">
    <source>
        <dbReference type="SAM" id="Phobius"/>
    </source>
</evidence>
<dbReference type="GeneID" id="95553185"/>
<feature type="transmembrane region" description="Helical" evidence="2">
    <location>
        <begin position="190"/>
        <end position="209"/>
    </location>
</feature>
<dbReference type="Proteomes" id="UP000192911">
    <property type="component" value="Unassembled WGS sequence"/>
</dbReference>
<keyword evidence="5" id="KW-1185">Reference proteome</keyword>
<evidence type="ECO:0000313" key="4">
    <source>
        <dbReference type="EMBL" id="SMF62856.1"/>
    </source>
</evidence>
<dbReference type="AlphaFoldDB" id="A0A1X7G3M5"/>
<sequence>MSDWTAFPVSGRTSATQGPAPAAGRLEAVSTATVSKDTFIDAMRGVAALIVAYFHCRQVVWVGVHRFHEVVGFSLNPSVLLGYLTLPVMWGSAGVSIFFVISGYCIHRNPAARLAADPTYRLDTPIFWARRFARIYPVLFAALLVTLALDSISLSLPPVNHKILDIGPKAFLISLFSMQGVLAHPYGSNGALWTLAIEVQFYLMYPLLFAARRRFGLSRVMVVIAAINVVSGYLLEPVWIYFFTSYWFSWTLGAYVAEIRATPGAFSLTRGQILKWRIVALVTAALGCAAFNYSFYIGQYIGFQLWALGFAFWLRTTLKRDDEPTREGLFTRLLVHCGAFSYSLYVIHLPIFICLTAIFFRSELQVSIWPSFAFFPVAIAAAYVFYRCIELPAMRWSSSIRRRKPAAQRPSAV</sequence>
<feature type="transmembrane region" description="Helical" evidence="2">
    <location>
        <begin position="339"/>
        <end position="360"/>
    </location>
</feature>
<feature type="transmembrane region" description="Helical" evidence="2">
    <location>
        <begin position="240"/>
        <end position="257"/>
    </location>
</feature>
<dbReference type="GO" id="GO:0016020">
    <property type="term" value="C:membrane"/>
    <property type="evidence" value="ECO:0007669"/>
    <property type="project" value="TreeGrafter"/>
</dbReference>
<keyword evidence="4" id="KW-0808">Transferase</keyword>
<feature type="transmembrane region" description="Helical" evidence="2">
    <location>
        <begin position="84"/>
        <end position="106"/>
    </location>
</feature>
<accession>A0A1X7G3M5</accession>
<organism evidence="4 5">
    <name type="scientific">Trinickia caryophylli</name>
    <name type="common">Paraburkholderia caryophylli</name>
    <dbReference type="NCBI Taxonomy" id="28094"/>
    <lineage>
        <taxon>Bacteria</taxon>
        <taxon>Pseudomonadati</taxon>
        <taxon>Pseudomonadota</taxon>
        <taxon>Betaproteobacteria</taxon>
        <taxon>Burkholderiales</taxon>
        <taxon>Burkholderiaceae</taxon>
        <taxon>Trinickia</taxon>
    </lineage>
</organism>
<keyword evidence="2" id="KW-0812">Transmembrane</keyword>
<dbReference type="GO" id="GO:0000271">
    <property type="term" value="P:polysaccharide biosynthetic process"/>
    <property type="evidence" value="ECO:0007669"/>
    <property type="project" value="TreeGrafter"/>
</dbReference>